<proteinExistence type="predicted"/>
<dbReference type="KEGG" id="cku:UL82_10320"/>
<dbReference type="EMBL" id="LR134377">
    <property type="protein sequence ID" value="VEH05780.1"/>
    <property type="molecule type" value="Genomic_DNA"/>
</dbReference>
<reference evidence="4 6" key="2">
    <citation type="submission" date="2018-12" db="EMBL/GenBank/DDBJ databases">
        <authorList>
            <consortium name="Pathogen Informatics"/>
        </authorList>
    </citation>
    <scope>NUCLEOTIDE SEQUENCE [LARGE SCALE GENOMIC DNA]</scope>
    <source>
        <strain evidence="4 6">NCTC949</strain>
    </source>
</reference>
<keyword evidence="2" id="KW-0812">Transmembrane</keyword>
<feature type="region of interest" description="Disordered" evidence="1">
    <location>
        <begin position="1"/>
        <end position="22"/>
    </location>
</feature>
<dbReference type="Proteomes" id="UP000033457">
    <property type="component" value="Chromosome"/>
</dbReference>
<feature type="transmembrane region" description="Helical" evidence="2">
    <location>
        <begin position="135"/>
        <end position="158"/>
    </location>
</feature>
<evidence type="ECO:0000313" key="4">
    <source>
        <dbReference type="EMBL" id="VEH05780.1"/>
    </source>
</evidence>
<evidence type="ECO:0000313" key="5">
    <source>
        <dbReference type="Proteomes" id="UP000033457"/>
    </source>
</evidence>
<accession>A0A0F6R3C5</accession>
<keyword evidence="5" id="KW-1185">Reference proteome</keyword>
<dbReference type="HOGENOM" id="CLU_115314_0_0_11"/>
<reference evidence="3 5" key="1">
    <citation type="journal article" date="2015" name="Genome Announc.">
        <title>Complete Genome Sequence of Corynebacterium kutscheri DSM 20755, a Corynebacterial Type Strain with Remarkably Low G+C Content of Chromosomal DNA.</title>
        <authorList>
            <person name="Ruckert C."/>
            <person name="Albersmeier A."/>
            <person name="Winkler A."/>
            <person name="Tauch A."/>
        </authorList>
    </citation>
    <scope>NUCLEOTIDE SEQUENCE [LARGE SCALE GENOMIC DNA]</scope>
    <source>
        <strain evidence="3 5">DSM 20755</strain>
    </source>
</reference>
<dbReference type="EMBL" id="CP011312">
    <property type="protein sequence ID" value="AKE42198.1"/>
    <property type="molecule type" value="Genomic_DNA"/>
</dbReference>
<keyword evidence="2" id="KW-1133">Transmembrane helix</keyword>
<evidence type="ECO:0000313" key="6">
    <source>
        <dbReference type="Proteomes" id="UP000271380"/>
    </source>
</evidence>
<keyword evidence="2" id="KW-0472">Membrane</keyword>
<evidence type="ECO:0000256" key="1">
    <source>
        <dbReference type="SAM" id="MobiDB-lite"/>
    </source>
</evidence>
<feature type="transmembrane region" description="Helical" evidence="2">
    <location>
        <begin position="101"/>
        <end position="123"/>
    </location>
</feature>
<sequence length="161" mass="18508">MATKFNKHQEHPENDLSTDADFANRYRPDPTDFDELAACPDPLLIALANRRSTYQAIAWAVMTPILTFIIAFILALVARYTGGMLCDFGQAKWICSRSAEIWWPISTSIVPVLGVIGCAIMLYRKYTHYLRWRPWMGTFWFLVPFAMLWMVTVLQMSIVGH</sequence>
<feature type="transmembrane region" description="Helical" evidence="2">
    <location>
        <begin position="56"/>
        <end position="81"/>
    </location>
</feature>
<protein>
    <submittedName>
        <fullName evidence="4">Integral membrane protein</fullName>
    </submittedName>
</protein>
<dbReference type="RefSeq" id="WP_046440837.1">
    <property type="nucleotide sequence ID" value="NZ_CP011312.1"/>
</dbReference>
<dbReference type="AlphaFoldDB" id="A0A0F6R3C5"/>
<organism evidence="3 5">
    <name type="scientific">Corynebacterium kutscheri</name>
    <dbReference type="NCBI Taxonomy" id="35755"/>
    <lineage>
        <taxon>Bacteria</taxon>
        <taxon>Bacillati</taxon>
        <taxon>Actinomycetota</taxon>
        <taxon>Actinomycetes</taxon>
        <taxon>Mycobacteriales</taxon>
        <taxon>Corynebacteriaceae</taxon>
        <taxon>Corynebacterium</taxon>
    </lineage>
</organism>
<dbReference type="OrthoDB" id="4774281at2"/>
<name>A0A0F6R3C5_9CORY</name>
<dbReference type="STRING" id="35755.UL82_10320"/>
<dbReference type="Proteomes" id="UP000271380">
    <property type="component" value="Chromosome"/>
</dbReference>
<evidence type="ECO:0000256" key="2">
    <source>
        <dbReference type="SAM" id="Phobius"/>
    </source>
</evidence>
<evidence type="ECO:0000313" key="3">
    <source>
        <dbReference type="EMBL" id="AKE42198.1"/>
    </source>
</evidence>
<gene>
    <name evidence="4" type="ORF">NCTC949_00786</name>
    <name evidence="3" type="ORF">UL82_10320</name>
</gene>